<dbReference type="InterPro" id="IPR036249">
    <property type="entry name" value="Thioredoxin-like_sf"/>
</dbReference>
<keyword evidence="2" id="KW-1185">Reference proteome</keyword>
<dbReference type="RefSeq" id="WP_087104742.1">
    <property type="nucleotide sequence ID" value="NZ_FWFG01000093.1"/>
</dbReference>
<proteinExistence type="predicted"/>
<dbReference type="OrthoDB" id="5181746at2"/>
<protein>
    <submittedName>
        <fullName evidence="1">Thioredoxin domain-containing protein EC-YbbN</fullName>
    </submittedName>
</protein>
<dbReference type="Pfam" id="PF14559">
    <property type="entry name" value="TPR_19"/>
    <property type="match status" value="1"/>
</dbReference>
<dbReference type="AlphaFoldDB" id="A0A1X6X4Y0"/>
<dbReference type="Proteomes" id="UP000195981">
    <property type="component" value="Unassembled WGS sequence"/>
</dbReference>
<dbReference type="SUPFAM" id="SSF52833">
    <property type="entry name" value="Thioredoxin-like"/>
    <property type="match status" value="1"/>
</dbReference>
<dbReference type="InterPro" id="IPR011990">
    <property type="entry name" value="TPR-like_helical_dom_sf"/>
</dbReference>
<dbReference type="Gene3D" id="1.25.40.10">
    <property type="entry name" value="Tetratricopeptide repeat domain"/>
    <property type="match status" value="1"/>
</dbReference>
<reference evidence="1 2" key="1">
    <citation type="submission" date="2017-02" db="EMBL/GenBank/DDBJ databases">
        <authorList>
            <person name="Peterson S.W."/>
        </authorList>
    </citation>
    <scope>NUCLEOTIDE SEQUENCE [LARGE SCALE GENOMIC DNA]</scope>
    <source>
        <strain evidence="1 2">CIP104813</strain>
    </source>
</reference>
<dbReference type="SUPFAM" id="SSF48452">
    <property type="entry name" value="TPR-like"/>
    <property type="match status" value="1"/>
</dbReference>
<dbReference type="Gene3D" id="3.40.30.10">
    <property type="entry name" value="Glutaredoxin"/>
    <property type="match status" value="1"/>
</dbReference>
<dbReference type="EMBL" id="FWFG01000093">
    <property type="protein sequence ID" value="SLM93921.1"/>
    <property type="molecule type" value="Genomic_DNA"/>
</dbReference>
<name>A0A1X6X4Y0_9MICO</name>
<sequence length="299" mass="31497">MTDPYGIIDLSTLKNPKAPEGAAGETGRYEVTVTEQELESVIAGSNRVATLLVVTSSRVPSGPEFLATLRRLVDAREGAVLLATVDADDQPRVAGALRVQNLPTVLLLVRGQLQPLFEGIVTEQELAGVIDQVVQLAASQGLDGDAASEGAAGDEDAAQAEEMSPLQQAAYDAIEAGDLAGAIEAYETALRENPADAEARAGLAAVRLMERTQGADLQAARSAAADAPEDVDAQLLVADLDLLGGHVEDAFGRLLDLLRGADSETKDRVRTRLLEHFDVVGAEDPRVGPARRRMASLLF</sequence>
<organism evidence="1 2">
    <name type="scientific">Brachybacterium nesterenkovii</name>
    <dbReference type="NCBI Taxonomy" id="47847"/>
    <lineage>
        <taxon>Bacteria</taxon>
        <taxon>Bacillati</taxon>
        <taxon>Actinomycetota</taxon>
        <taxon>Actinomycetes</taxon>
        <taxon>Micrococcales</taxon>
        <taxon>Dermabacteraceae</taxon>
        <taxon>Brachybacterium</taxon>
    </lineage>
</organism>
<dbReference type="Pfam" id="PF14561">
    <property type="entry name" value="TPR_20"/>
    <property type="match status" value="1"/>
</dbReference>
<gene>
    <name evidence="1" type="ORF">FM110_10645</name>
</gene>
<accession>A0A1X6X4Y0</accession>
<evidence type="ECO:0000313" key="2">
    <source>
        <dbReference type="Proteomes" id="UP000195981"/>
    </source>
</evidence>
<evidence type="ECO:0000313" key="1">
    <source>
        <dbReference type="EMBL" id="SLM93921.1"/>
    </source>
</evidence>